<organism evidence="1 2">
    <name type="scientific">Cirrhinus mrigala</name>
    <name type="common">Mrigala</name>
    <dbReference type="NCBI Taxonomy" id="683832"/>
    <lineage>
        <taxon>Eukaryota</taxon>
        <taxon>Metazoa</taxon>
        <taxon>Chordata</taxon>
        <taxon>Craniata</taxon>
        <taxon>Vertebrata</taxon>
        <taxon>Euteleostomi</taxon>
        <taxon>Actinopterygii</taxon>
        <taxon>Neopterygii</taxon>
        <taxon>Teleostei</taxon>
        <taxon>Ostariophysi</taxon>
        <taxon>Cypriniformes</taxon>
        <taxon>Cyprinidae</taxon>
        <taxon>Labeoninae</taxon>
        <taxon>Labeonini</taxon>
        <taxon>Cirrhinus</taxon>
    </lineage>
</organism>
<keyword evidence="2" id="KW-1185">Reference proteome</keyword>
<comment type="caution">
    <text evidence="1">The sequence shown here is derived from an EMBL/GenBank/DDBJ whole genome shotgun (WGS) entry which is preliminary data.</text>
</comment>
<accession>A0ABD0RTI0</accession>
<reference evidence="1 2" key="1">
    <citation type="submission" date="2024-05" db="EMBL/GenBank/DDBJ databases">
        <title>Genome sequencing and assembly of Indian major carp, Cirrhinus mrigala (Hamilton, 1822).</title>
        <authorList>
            <person name="Mohindra V."/>
            <person name="Chowdhury L.M."/>
            <person name="Lal K."/>
            <person name="Jena J.K."/>
        </authorList>
    </citation>
    <scope>NUCLEOTIDE SEQUENCE [LARGE SCALE GENOMIC DNA]</scope>
    <source>
        <strain evidence="1">CM1030</strain>
        <tissue evidence="1">Blood</tissue>
    </source>
</reference>
<sequence length="121" mass="12839">EHFPNDTIDGPCTLATPDLSPLSCPGTPSSHSKLAGCSSPVGTLKRPTGLSRHASAAGFPFQTSGTWGYHKGYVRASLNYGYAAECVETSVIEVEDIPSLLRDVARFAEAVEKLKDMVLGE</sequence>
<dbReference type="AlphaFoldDB" id="A0ABD0RTI0"/>
<feature type="non-terminal residue" evidence="1">
    <location>
        <position position="1"/>
    </location>
</feature>
<evidence type="ECO:0000313" key="1">
    <source>
        <dbReference type="EMBL" id="KAL0201847.1"/>
    </source>
</evidence>
<feature type="non-terminal residue" evidence="1">
    <location>
        <position position="121"/>
    </location>
</feature>
<dbReference type="EMBL" id="JAMKFB020000002">
    <property type="protein sequence ID" value="KAL0201847.1"/>
    <property type="molecule type" value="Genomic_DNA"/>
</dbReference>
<dbReference type="Proteomes" id="UP001529510">
    <property type="component" value="Unassembled WGS sequence"/>
</dbReference>
<gene>
    <name evidence="1" type="ORF">M9458_005034</name>
</gene>
<name>A0ABD0RTI0_CIRMR</name>
<protein>
    <submittedName>
        <fullName evidence="1">Uncharacterized protein</fullName>
    </submittedName>
</protein>
<evidence type="ECO:0000313" key="2">
    <source>
        <dbReference type="Proteomes" id="UP001529510"/>
    </source>
</evidence>
<proteinExistence type="predicted"/>